<dbReference type="GO" id="GO:0030288">
    <property type="term" value="C:outer membrane-bounded periplasmic space"/>
    <property type="evidence" value="ECO:0007669"/>
    <property type="project" value="TreeGrafter"/>
</dbReference>
<evidence type="ECO:0000259" key="2">
    <source>
        <dbReference type="Pfam" id="PF01520"/>
    </source>
</evidence>
<dbReference type="SUPFAM" id="SSF53187">
    <property type="entry name" value="Zn-dependent exopeptidases"/>
    <property type="match status" value="1"/>
</dbReference>
<dbReference type="InterPro" id="IPR002508">
    <property type="entry name" value="MurNAc-LAA_cat"/>
</dbReference>
<reference evidence="3 4" key="1">
    <citation type="journal article" date="2019" name="ISME J.">
        <title>Genome analyses of uncultured TG2/ZB3 bacteria in 'Margulisbacteria' specifically attached to ectosymbiotic spirochetes of protists in the termite gut.</title>
        <authorList>
            <person name="Utami Y.D."/>
            <person name="Kuwahara H."/>
            <person name="Igai K."/>
            <person name="Murakami T."/>
            <person name="Sugaya K."/>
            <person name="Morikawa T."/>
            <person name="Nagura Y."/>
            <person name="Yuki M."/>
            <person name="Deevong P."/>
            <person name="Inoue T."/>
            <person name="Kihara K."/>
            <person name="Lo N."/>
            <person name="Yamada A."/>
            <person name="Ohkuma M."/>
            <person name="Hongoh Y."/>
        </authorList>
    </citation>
    <scope>NUCLEOTIDE SEQUENCE [LARGE SCALE GENOMIC DNA]</scope>
    <source>
        <strain evidence="3">NkOx7-02</strain>
    </source>
</reference>
<evidence type="ECO:0000313" key="3">
    <source>
        <dbReference type="EMBL" id="GBR76997.1"/>
    </source>
</evidence>
<feature type="domain" description="MurNAc-LAA" evidence="2">
    <location>
        <begin position="266"/>
        <end position="353"/>
    </location>
</feature>
<feature type="non-terminal residue" evidence="3">
    <location>
        <position position="354"/>
    </location>
</feature>
<keyword evidence="4" id="KW-1185">Reference proteome</keyword>
<evidence type="ECO:0000313" key="4">
    <source>
        <dbReference type="Proteomes" id="UP000275925"/>
    </source>
</evidence>
<dbReference type="Gene3D" id="3.40.630.40">
    <property type="entry name" value="Zn-dependent exopeptidases"/>
    <property type="match status" value="1"/>
</dbReference>
<comment type="caution">
    <text evidence="3">The sequence shown here is derived from an EMBL/GenBank/DDBJ whole genome shotgun (WGS) entry which is preliminary data.</text>
</comment>
<organism evidence="3 4">
    <name type="scientific">Candidatus Termititenax persephonae</name>
    <dbReference type="NCBI Taxonomy" id="2218525"/>
    <lineage>
        <taxon>Bacteria</taxon>
        <taxon>Bacillati</taxon>
        <taxon>Candidatus Margulisiibacteriota</taxon>
        <taxon>Candidatus Termititenacia</taxon>
        <taxon>Candidatus Termititenacales</taxon>
        <taxon>Candidatus Termititenacaceae</taxon>
        <taxon>Candidatus Termititenax</taxon>
    </lineage>
</organism>
<protein>
    <submittedName>
        <fullName evidence="3">N-acetylmuramoyl-L-alanine amidase</fullName>
    </submittedName>
</protein>
<dbReference type="PANTHER" id="PTHR30404:SF0">
    <property type="entry name" value="N-ACETYLMURAMOYL-L-ALANINE AMIDASE AMIC"/>
    <property type="match status" value="1"/>
</dbReference>
<dbReference type="Gene3D" id="2.60.40.3500">
    <property type="match status" value="1"/>
</dbReference>
<dbReference type="Proteomes" id="UP000275925">
    <property type="component" value="Unassembled WGS sequence"/>
</dbReference>
<dbReference type="PANTHER" id="PTHR30404">
    <property type="entry name" value="N-ACETYLMURAMOYL-L-ALANINE AMIDASE"/>
    <property type="match status" value="1"/>
</dbReference>
<gene>
    <name evidence="3" type="primary">amiA</name>
    <name evidence="3" type="ORF">NO2_1459</name>
</gene>
<dbReference type="GO" id="GO:0008745">
    <property type="term" value="F:N-acetylmuramoyl-L-alanine amidase activity"/>
    <property type="evidence" value="ECO:0007669"/>
    <property type="project" value="InterPro"/>
</dbReference>
<accession>A0A388TIF4</accession>
<name>A0A388TIF4_9BACT</name>
<dbReference type="EMBL" id="BGZO01000078">
    <property type="protein sequence ID" value="GBR76997.1"/>
    <property type="molecule type" value="Genomic_DNA"/>
</dbReference>
<evidence type="ECO:0000256" key="1">
    <source>
        <dbReference type="ARBA" id="ARBA00022801"/>
    </source>
</evidence>
<proteinExistence type="predicted"/>
<dbReference type="Pfam" id="PF01520">
    <property type="entry name" value="Amidase_3"/>
    <property type="match status" value="1"/>
</dbReference>
<dbReference type="InterPro" id="IPR050695">
    <property type="entry name" value="N-acetylmuramoyl_amidase_3"/>
</dbReference>
<keyword evidence="1" id="KW-0378">Hydrolase</keyword>
<dbReference type="AlphaFoldDB" id="A0A388TIF4"/>
<dbReference type="GO" id="GO:0009253">
    <property type="term" value="P:peptidoglycan catabolic process"/>
    <property type="evidence" value="ECO:0007669"/>
    <property type="project" value="InterPro"/>
</dbReference>
<dbReference type="CDD" id="cd02696">
    <property type="entry name" value="MurNAc-LAA"/>
    <property type="match status" value="1"/>
</dbReference>
<sequence length="354" mass="39048">MGKKLIVCWGVFFFLLSTLLAADTLVNAIIWEKQAFSIVANAPLIVSFNITNEGYYLLLPGGVLNIAHPERLTPVNDLLDSIEYDQKTLTPPLVEIKLKTKKKLQHTIYIEDDGRSFVLRLTDLAAPPQVTAPSVGHKLTRVEFVTENNKLKLRFYRGDNSYGEFKVYKFTKPSRLVLDFQPPITLGIANELPVGLGAVDRLRASQFTWEPLQVRVVLDLNDAYDDYIYDPQADYPLTVLARADAPPPVLPPVSANAASPLRNVRVAIIAGHGGSDPGAISRQGYKEKDITLEIAKRLQSALRAKGAVALLNREGDEGMSMDEQAQFANRNKADVLVSIHLNSFVNSATHGAES</sequence>